<sequence>MSRNHRGRILGEPVTRSLPAPAGGVQLETFVPWTLVKRGSKKQVITPLDAPQEFAAEARREKRVRDATQDTPLMRALGLAHYWQQLLDEQRFASVVEIAEAEGIDASRVYRLLRLTLLAPEIIEQLISASRTALEPMMRRSWPIGWSAQAEAIVSMC</sequence>
<dbReference type="SUPFAM" id="SSF109709">
    <property type="entry name" value="KorB DNA-binding domain-like"/>
    <property type="match status" value="1"/>
</dbReference>
<gene>
    <name evidence="1" type="ORF">LH706_00990</name>
</gene>
<name>A0ABY6NCS6_RALSL</name>
<proteinExistence type="predicted"/>
<protein>
    <recommendedName>
        <fullName evidence="2">Bacteriophage-related protein</fullName>
    </recommendedName>
</protein>
<accession>A0ABY6NCS6</accession>
<evidence type="ECO:0008006" key="2">
    <source>
        <dbReference type="Google" id="ProtNLM"/>
    </source>
</evidence>
<organism evidence="1">
    <name type="scientific">Ralstonia solanacearum</name>
    <name type="common">Pseudomonas solanacearum</name>
    <dbReference type="NCBI Taxonomy" id="305"/>
    <lineage>
        <taxon>Bacteria</taxon>
        <taxon>Pseudomonadati</taxon>
        <taxon>Pseudomonadota</taxon>
        <taxon>Betaproteobacteria</taxon>
        <taxon>Burkholderiales</taxon>
        <taxon>Burkholderiaceae</taxon>
        <taxon>Ralstonia</taxon>
        <taxon>Ralstonia solanacearum species complex</taxon>
    </lineage>
</organism>
<reference evidence="1" key="1">
    <citation type="submission" date="2021-10" db="EMBL/GenBank/DDBJ databases">
        <title>Complete genome sequences of five Ralstonia solancearum strains isolated from sunflower.</title>
        <authorList>
            <person name="She X."/>
            <person name="He Z."/>
        </authorList>
    </citation>
    <scope>NUCLEOTIDE SEQUENCE</scope>
    <source>
        <strain evidence="1">RS638</strain>
    </source>
</reference>
<dbReference type="EMBL" id="CP085043">
    <property type="protein sequence ID" value="UZF15081.1"/>
    <property type="molecule type" value="Genomic_DNA"/>
</dbReference>
<evidence type="ECO:0000313" key="1">
    <source>
        <dbReference type="EMBL" id="UZF15081.1"/>
    </source>
</evidence>